<feature type="compositionally biased region" description="Basic and acidic residues" evidence="1">
    <location>
        <begin position="61"/>
        <end position="73"/>
    </location>
</feature>
<protein>
    <submittedName>
        <fullName evidence="2">Uncharacterized protein</fullName>
    </submittedName>
</protein>
<keyword evidence="3" id="KW-1185">Reference proteome</keyword>
<evidence type="ECO:0000256" key="1">
    <source>
        <dbReference type="SAM" id="MobiDB-lite"/>
    </source>
</evidence>
<proteinExistence type="predicted"/>
<gene>
    <name evidence="2" type="ORF">GTP55_00340</name>
</gene>
<dbReference type="EMBL" id="WWCS01000001">
    <property type="protein sequence ID" value="MYN37814.1"/>
    <property type="molecule type" value="Genomic_DNA"/>
</dbReference>
<feature type="region of interest" description="Disordered" evidence="1">
    <location>
        <begin position="44"/>
        <end position="73"/>
    </location>
</feature>
<name>A0ABW9W9T8_9BURK</name>
<dbReference type="RefSeq" id="WP_161043032.1">
    <property type="nucleotide sequence ID" value="NZ_WWCS01000001.1"/>
</dbReference>
<sequence length="137" mass="15797">MLHRHAHSKSEINRIGLLFKGHSNNPYVSDAEKKLRNESLALQAHANNKSDQEATQAARNKRNERVEEMDKTQPKVMSALREGLRIQPVVGHLLDPWYIDLNTHSNTSRSINEQQSKTEQGHAHHLHITIREPKIYE</sequence>
<comment type="caution">
    <text evidence="2">The sequence shown here is derived from an EMBL/GenBank/DDBJ whole genome shotgun (WGS) entry which is preliminary data.</text>
</comment>
<evidence type="ECO:0000313" key="3">
    <source>
        <dbReference type="Proteomes" id="UP000466332"/>
    </source>
</evidence>
<feature type="compositionally biased region" description="Polar residues" evidence="1">
    <location>
        <begin position="45"/>
        <end position="58"/>
    </location>
</feature>
<reference evidence="2 3" key="1">
    <citation type="submission" date="2019-12" db="EMBL/GenBank/DDBJ databases">
        <title>Novel species isolated from a subtropical stream in China.</title>
        <authorList>
            <person name="Lu H."/>
        </authorList>
    </citation>
    <scope>NUCLEOTIDE SEQUENCE [LARGE SCALE GENOMIC DNA]</scope>
    <source>
        <strain evidence="2 3">FT109W</strain>
    </source>
</reference>
<organism evidence="2 3">
    <name type="scientific">Duganella margarita</name>
    <dbReference type="NCBI Taxonomy" id="2692170"/>
    <lineage>
        <taxon>Bacteria</taxon>
        <taxon>Pseudomonadati</taxon>
        <taxon>Pseudomonadota</taxon>
        <taxon>Betaproteobacteria</taxon>
        <taxon>Burkholderiales</taxon>
        <taxon>Oxalobacteraceae</taxon>
        <taxon>Telluria group</taxon>
        <taxon>Duganella</taxon>
    </lineage>
</organism>
<dbReference type="Proteomes" id="UP000466332">
    <property type="component" value="Unassembled WGS sequence"/>
</dbReference>
<evidence type="ECO:0000313" key="2">
    <source>
        <dbReference type="EMBL" id="MYN37814.1"/>
    </source>
</evidence>
<accession>A0ABW9W9T8</accession>